<accession>A0ABM7EZL9</accession>
<evidence type="ECO:0000256" key="1">
    <source>
        <dbReference type="SAM" id="MobiDB-lite"/>
    </source>
</evidence>
<proteinExistence type="predicted"/>
<reference evidence="2 3" key="2">
    <citation type="journal article" date="2023" name="ChemBioChem">
        <title>Acyltransferase Domain Exchange between Two Independent Type I Polyketide Synthases in the Same Producer Strain of Macrolide Antibiotics.</title>
        <authorList>
            <person name="Kudo F."/>
            <person name="Kishikawa K."/>
            <person name="Tsuboi K."/>
            <person name="Kido T."/>
            <person name="Usui T."/>
            <person name="Hashimoto J."/>
            <person name="Shin-Ya K."/>
            <person name="Miyanaga A."/>
            <person name="Eguchi T."/>
        </authorList>
    </citation>
    <scope>NUCLEOTIDE SEQUENCE [LARGE SCALE GENOMIC DNA]</scope>
    <source>
        <strain evidence="2 3">A-8890</strain>
    </source>
</reference>
<protein>
    <submittedName>
        <fullName evidence="2">Uncharacterized protein</fullName>
    </submittedName>
</protein>
<evidence type="ECO:0000313" key="2">
    <source>
        <dbReference type="EMBL" id="BBC28861.1"/>
    </source>
</evidence>
<reference evidence="2 3" key="1">
    <citation type="journal article" date="2010" name="ChemBioChem">
        <title>Cloning and characterization of the biosynthetic gene cluster of 16-membered macrolide antibiotic FD-891: involvement of a dual functional cytochrome P450 monooxygenase catalyzing epoxidation and hydroxylation.</title>
        <authorList>
            <person name="Kudo F."/>
            <person name="Motegi A."/>
            <person name="Mizoue K."/>
            <person name="Eguchi T."/>
        </authorList>
    </citation>
    <scope>NUCLEOTIDE SEQUENCE [LARGE SCALE GENOMIC DNA]</scope>
    <source>
        <strain evidence="2 3">A-8890</strain>
    </source>
</reference>
<organism evidence="2 3">
    <name type="scientific">Streptomyces graminofaciens</name>
    <dbReference type="NCBI Taxonomy" id="68212"/>
    <lineage>
        <taxon>Bacteria</taxon>
        <taxon>Bacillati</taxon>
        <taxon>Actinomycetota</taxon>
        <taxon>Actinomycetes</taxon>
        <taxon>Kitasatosporales</taxon>
        <taxon>Streptomycetaceae</taxon>
        <taxon>Streptomyces</taxon>
    </lineage>
</organism>
<dbReference type="Proteomes" id="UP001321542">
    <property type="component" value="Chromosome"/>
</dbReference>
<evidence type="ECO:0000313" key="3">
    <source>
        <dbReference type="Proteomes" id="UP001321542"/>
    </source>
</evidence>
<feature type="region of interest" description="Disordered" evidence="1">
    <location>
        <begin position="1"/>
        <end position="28"/>
    </location>
</feature>
<name>A0ABM7EZL9_9ACTN</name>
<dbReference type="EMBL" id="AP018448">
    <property type="protein sequence ID" value="BBC28861.1"/>
    <property type="molecule type" value="Genomic_DNA"/>
</dbReference>
<keyword evidence="3" id="KW-1185">Reference proteome</keyword>
<gene>
    <name evidence="2" type="ORF">SGFS_001520</name>
</gene>
<sequence>MRSSTPAVPESRLAASGMGEPSPGTGPISMIKVSVYRPALTLIGHADANGS</sequence>